<keyword evidence="5" id="KW-1133">Transmembrane helix</keyword>
<proteinExistence type="inferred from homology"/>
<evidence type="ECO:0000256" key="7">
    <source>
        <dbReference type="ARBA" id="ARBA00023265"/>
    </source>
</evidence>
<keyword evidence="3" id="KW-0812">Transmembrane</keyword>
<evidence type="ECO:0000256" key="6">
    <source>
        <dbReference type="ARBA" id="ARBA00023136"/>
    </source>
</evidence>
<dbReference type="PANTHER" id="PTHR31942:SF131">
    <property type="entry name" value="OS05G0183566 PROTEIN"/>
    <property type="match status" value="1"/>
</dbReference>
<dbReference type="PANTHER" id="PTHR31942">
    <property type="entry name" value="MLO-LIKE PROTEIN 1"/>
    <property type="match status" value="1"/>
</dbReference>
<dbReference type="InterPro" id="IPR004326">
    <property type="entry name" value="Mlo"/>
</dbReference>
<sequence>GTEKEAQIAVLVNPPSNVLLPKARYFGTGSDRKPRSWILLPPFRPRIGKEVCGGGGLRLCLGMAGGGGGGGGDSRELDQTPTWAVAAVCAVIVVISILLEKGLHHFGEWLNEKHKKALYEALEKVKAGKTKMFISLFEWSLNLVTFNFVHCCNLCCPVAHAWLGWH</sequence>
<protein>
    <recommendedName>
        <fullName evidence="10">MLO-like protein</fullName>
    </recommendedName>
</protein>
<feature type="non-terminal residue" evidence="8">
    <location>
        <position position="1"/>
    </location>
</feature>
<comment type="caution">
    <text evidence="8">The sequence shown here is derived from an EMBL/GenBank/DDBJ whole genome shotgun (WGS) entry which is preliminary data.</text>
</comment>
<dbReference type="Pfam" id="PF03094">
    <property type="entry name" value="Mlo"/>
    <property type="match status" value="1"/>
</dbReference>
<keyword evidence="6" id="KW-0472">Membrane</keyword>
<comment type="similarity">
    <text evidence="2">Belongs to the MLO family.</text>
</comment>
<evidence type="ECO:0000313" key="8">
    <source>
        <dbReference type="EMBL" id="RRT58328.1"/>
    </source>
</evidence>
<evidence type="ECO:0000256" key="4">
    <source>
        <dbReference type="ARBA" id="ARBA00022821"/>
    </source>
</evidence>
<evidence type="ECO:0000256" key="1">
    <source>
        <dbReference type="ARBA" id="ARBA00004141"/>
    </source>
</evidence>
<evidence type="ECO:0000256" key="2">
    <source>
        <dbReference type="ARBA" id="ARBA00006574"/>
    </source>
</evidence>
<reference evidence="8 9" key="1">
    <citation type="journal article" date="2014" name="Agronomy (Basel)">
        <title>A Draft Genome Sequence for Ensete ventricosum, the Drought-Tolerant Tree Against Hunger.</title>
        <authorList>
            <person name="Harrison J."/>
            <person name="Moore K.A."/>
            <person name="Paszkiewicz K."/>
            <person name="Jones T."/>
            <person name="Grant M."/>
            <person name="Ambacheew D."/>
            <person name="Muzemil S."/>
            <person name="Studholme D.J."/>
        </authorList>
    </citation>
    <scope>NUCLEOTIDE SEQUENCE [LARGE SCALE GENOMIC DNA]</scope>
</reference>
<dbReference type="EMBL" id="AMZH03008742">
    <property type="protein sequence ID" value="RRT58328.1"/>
    <property type="molecule type" value="Genomic_DNA"/>
</dbReference>
<dbReference type="Proteomes" id="UP000287651">
    <property type="component" value="Unassembled WGS sequence"/>
</dbReference>
<evidence type="ECO:0000256" key="3">
    <source>
        <dbReference type="ARBA" id="ARBA00022692"/>
    </source>
</evidence>
<evidence type="ECO:0000256" key="5">
    <source>
        <dbReference type="ARBA" id="ARBA00022989"/>
    </source>
</evidence>
<keyword evidence="4" id="KW-0611">Plant defense</keyword>
<name>A0A426Z2Y0_ENSVE</name>
<evidence type="ECO:0000313" key="9">
    <source>
        <dbReference type="Proteomes" id="UP000287651"/>
    </source>
</evidence>
<gene>
    <name evidence="8" type="ORF">B296_00033457</name>
</gene>
<keyword evidence="7" id="KW-0568">Pathogenesis-related protein</keyword>
<organism evidence="8 9">
    <name type="scientific">Ensete ventricosum</name>
    <name type="common">Abyssinian banana</name>
    <name type="synonym">Musa ensete</name>
    <dbReference type="NCBI Taxonomy" id="4639"/>
    <lineage>
        <taxon>Eukaryota</taxon>
        <taxon>Viridiplantae</taxon>
        <taxon>Streptophyta</taxon>
        <taxon>Embryophyta</taxon>
        <taxon>Tracheophyta</taxon>
        <taxon>Spermatophyta</taxon>
        <taxon>Magnoliopsida</taxon>
        <taxon>Liliopsida</taxon>
        <taxon>Zingiberales</taxon>
        <taxon>Musaceae</taxon>
        <taxon>Ensete</taxon>
    </lineage>
</organism>
<dbReference type="AlphaFoldDB" id="A0A426Z2Y0"/>
<comment type="subcellular location">
    <subcellularLocation>
        <location evidence="1">Membrane</location>
        <topology evidence="1">Multi-pass membrane protein</topology>
    </subcellularLocation>
</comment>
<dbReference type="GO" id="GO:0016020">
    <property type="term" value="C:membrane"/>
    <property type="evidence" value="ECO:0007669"/>
    <property type="project" value="UniProtKB-SubCell"/>
</dbReference>
<accession>A0A426Z2Y0</accession>
<dbReference type="GO" id="GO:0006952">
    <property type="term" value="P:defense response"/>
    <property type="evidence" value="ECO:0007669"/>
    <property type="project" value="UniProtKB-KW"/>
</dbReference>
<evidence type="ECO:0008006" key="10">
    <source>
        <dbReference type="Google" id="ProtNLM"/>
    </source>
</evidence>